<evidence type="ECO:0000256" key="1">
    <source>
        <dbReference type="SAM" id="SignalP"/>
    </source>
</evidence>
<evidence type="ECO:0008006" key="4">
    <source>
        <dbReference type="Google" id="ProtNLM"/>
    </source>
</evidence>
<reference evidence="2 3" key="1">
    <citation type="submission" date="2015-11" db="EMBL/GenBank/DDBJ databases">
        <title>Sequence of Pedobacter ginsenosidimutans.</title>
        <authorList>
            <person name="Carson E."/>
            <person name="Keyser V."/>
            <person name="Newman J."/>
            <person name="Miller J."/>
        </authorList>
    </citation>
    <scope>NUCLEOTIDE SEQUENCE [LARGE SCALE GENOMIC DNA]</scope>
    <source>
        <strain evidence="2 3">KACC 14530</strain>
    </source>
</reference>
<proteinExistence type="predicted"/>
<evidence type="ECO:0000313" key="2">
    <source>
        <dbReference type="EMBL" id="KRT14457.1"/>
    </source>
</evidence>
<sequence length="197" mass="20658">MKMKFLKLTFAIATLAILGTACKKEAVQPDNKLALQNATAVIAVDSTEAGVVTNSSTSPTSWTAVGYDLLNNVVASSGNQVNFDSNFNGNITIAGTNSLGYYDSPSVTNVTGITLTAVSSVTLGAISTLGSNTATVVGWYNYDRVNRTITPVAQRYAVVGNGSTIAGSTRLYVVQLDGVTTSGTYNTTVNFHIKRLK</sequence>
<evidence type="ECO:0000313" key="3">
    <source>
        <dbReference type="Proteomes" id="UP000051950"/>
    </source>
</evidence>
<keyword evidence="3" id="KW-1185">Reference proteome</keyword>
<gene>
    <name evidence="2" type="ORF">ASU31_19385</name>
</gene>
<feature type="chain" id="PRO_5006665309" description="Heme-binding HmuY-like protein" evidence="1">
    <location>
        <begin position="27"/>
        <end position="197"/>
    </location>
</feature>
<protein>
    <recommendedName>
        <fullName evidence="4">Heme-binding HmuY-like protein</fullName>
    </recommendedName>
</protein>
<comment type="caution">
    <text evidence="2">The sequence shown here is derived from an EMBL/GenBank/DDBJ whole genome shotgun (WGS) entry which is preliminary data.</text>
</comment>
<dbReference type="AlphaFoldDB" id="A0A0T5VL74"/>
<dbReference type="EMBL" id="LMZQ01000018">
    <property type="protein sequence ID" value="KRT14457.1"/>
    <property type="molecule type" value="Genomic_DNA"/>
</dbReference>
<keyword evidence="1" id="KW-0732">Signal</keyword>
<dbReference type="STRING" id="687842.ASU31_19385"/>
<feature type="signal peptide" evidence="1">
    <location>
        <begin position="1"/>
        <end position="26"/>
    </location>
</feature>
<name>A0A0T5VL74_9SPHI</name>
<dbReference type="Proteomes" id="UP000051950">
    <property type="component" value="Unassembled WGS sequence"/>
</dbReference>
<dbReference type="PROSITE" id="PS51257">
    <property type="entry name" value="PROKAR_LIPOPROTEIN"/>
    <property type="match status" value="1"/>
</dbReference>
<accession>A0A0T5VL74</accession>
<organism evidence="2 3">
    <name type="scientific">Pedobacter ginsenosidimutans</name>
    <dbReference type="NCBI Taxonomy" id="687842"/>
    <lineage>
        <taxon>Bacteria</taxon>
        <taxon>Pseudomonadati</taxon>
        <taxon>Bacteroidota</taxon>
        <taxon>Sphingobacteriia</taxon>
        <taxon>Sphingobacteriales</taxon>
        <taxon>Sphingobacteriaceae</taxon>
        <taxon>Pedobacter</taxon>
    </lineage>
</organism>